<proteinExistence type="predicted"/>
<gene>
    <name evidence="1" type="ORF">J1C56_01800</name>
</gene>
<keyword evidence="2" id="KW-1185">Reference proteome</keyword>
<evidence type="ECO:0000313" key="1">
    <source>
        <dbReference type="EMBL" id="MBT1154318.1"/>
    </source>
</evidence>
<dbReference type="EMBL" id="JAFLWW010000001">
    <property type="protein sequence ID" value="MBT1154318.1"/>
    <property type="molecule type" value="Genomic_DNA"/>
</dbReference>
<dbReference type="AlphaFoldDB" id="A0A9X1A6Y5"/>
<dbReference type="Pfam" id="PF03837">
    <property type="entry name" value="RecT"/>
    <property type="match status" value="1"/>
</dbReference>
<protein>
    <submittedName>
        <fullName evidence="1">Recombinase RecT</fullName>
    </submittedName>
</protein>
<name>A0A9X1A6Y5_9HYPH</name>
<dbReference type="InterPro" id="IPR018330">
    <property type="entry name" value="RecT_fam"/>
</dbReference>
<reference evidence="1" key="1">
    <citation type="journal article" date="2021" name="Microorganisms">
        <title>Phylogenomic Reconstruction and Metabolic Potential of the Genus Aminobacter.</title>
        <authorList>
            <person name="Artuso I."/>
            <person name="Turrini P."/>
            <person name="Pirolo M."/>
            <person name="Lugli G.A."/>
            <person name="Ventura M."/>
            <person name="Visca P."/>
        </authorList>
    </citation>
    <scope>NUCLEOTIDE SEQUENCE</scope>
    <source>
        <strain evidence="1">LMG 26462</strain>
    </source>
</reference>
<evidence type="ECO:0000313" key="2">
    <source>
        <dbReference type="Proteomes" id="UP001138921"/>
    </source>
</evidence>
<reference evidence="1" key="2">
    <citation type="submission" date="2021-03" db="EMBL/GenBank/DDBJ databases">
        <authorList>
            <person name="Artuso I."/>
            <person name="Turrini P."/>
            <person name="Pirolo M."/>
            <person name="Lugli G.A."/>
            <person name="Ventura M."/>
            <person name="Visca P."/>
        </authorList>
    </citation>
    <scope>NUCLEOTIDE SEQUENCE</scope>
    <source>
        <strain evidence="1">LMG 26462</strain>
    </source>
</reference>
<comment type="caution">
    <text evidence="1">The sequence shown here is derived from an EMBL/GenBank/DDBJ whole genome shotgun (WGS) entry which is preliminary data.</text>
</comment>
<sequence>MNALTKTEPQQKVMLLDFMADKYGLKPQEFADTVRKTCGLPTASNEEFAAFLMVAREYDLNPMLREIYAFPKQGGGIVPIVSIDGWVNLVNSHPACDGFEFDVEHEGKELVSITCHMYRKDRARPVVVTEYYDECKRDTQPWKMKHRMLRHKAMIQAARYAFGFSGIYDEDEGAKIADMRDVTPPPRPTVMRPPSPSDLMAEAEIIEHTEIVEETGEAVDAIIEGDGIDYGEVFENLQRAMNEATDAESVEQVWADFDVEAMFQDDAESRELADKIKINRLTQIHPLNGM</sequence>
<dbReference type="RefSeq" id="WP_214385434.1">
    <property type="nucleotide sequence ID" value="NZ_JAFLWW010000001.1"/>
</dbReference>
<dbReference type="GO" id="GO:0006259">
    <property type="term" value="P:DNA metabolic process"/>
    <property type="evidence" value="ECO:0007669"/>
    <property type="project" value="InterPro"/>
</dbReference>
<dbReference type="Proteomes" id="UP001138921">
    <property type="component" value="Unassembled WGS sequence"/>
</dbReference>
<dbReference type="GO" id="GO:0003677">
    <property type="term" value="F:DNA binding"/>
    <property type="evidence" value="ECO:0007669"/>
    <property type="project" value="InterPro"/>
</dbReference>
<accession>A0A9X1A6Y5</accession>
<organism evidence="1 2">
    <name type="scientific">Aminobacter anthyllidis</name>
    <dbReference type="NCBI Taxonomy" id="1035067"/>
    <lineage>
        <taxon>Bacteria</taxon>
        <taxon>Pseudomonadati</taxon>
        <taxon>Pseudomonadota</taxon>
        <taxon>Alphaproteobacteria</taxon>
        <taxon>Hyphomicrobiales</taxon>
        <taxon>Phyllobacteriaceae</taxon>
        <taxon>Aminobacter</taxon>
    </lineage>
</organism>